<dbReference type="SUPFAM" id="SSF51338">
    <property type="entry name" value="Composite domain of metallo-dependent hydrolases"/>
    <property type="match status" value="1"/>
</dbReference>
<name>A0A562V9W3_9ACTN</name>
<dbReference type="PANTHER" id="PTHR32027">
    <property type="entry name" value="CYTOSINE DEAMINASE"/>
    <property type="match status" value="1"/>
</dbReference>
<dbReference type="EMBL" id="VLLL01000005">
    <property type="protein sequence ID" value="TWJ14638.1"/>
    <property type="molecule type" value="Genomic_DNA"/>
</dbReference>
<dbReference type="GO" id="GO:0016814">
    <property type="term" value="F:hydrolase activity, acting on carbon-nitrogen (but not peptide) bonds, in cyclic amidines"/>
    <property type="evidence" value="ECO:0007669"/>
    <property type="project" value="TreeGrafter"/>
</dbReference>
<dbReference type="InterPro" id="IPR011059">
    <property type="entry name" value="Metal-dep_hydrolase_composite"/>
</dbReference>
<gene>
    <name evidence="2" type="ORF">LX16_0324</name>
</gene>
<reference evidence="2 3" key="1">
    <citation type="journal article" date="2013" name="Stand. Genomic Sci.">
        <title>Genomic Encyclopedia of Type Strains, Phase I: The one thousand microbial genomes (KMG-I) project.</title>
        <authorList>
            <person name="Kyrpides N.C."/>
            <person name="Woyke T."/>
            <person name="Eisen J.A."/>
            <person name="Garrity G."/>
            <person name="Lilburn T.G."/>
            <person name="Beck B.J."/>
            <person name="Whitman W.B."/>
            <person name="Hugenholtz P."/>
            <person name="Klenk H.P."/>
        </authorList>
    </citation>
    <scope>NUCLEOTIDE SEQUENCE [LARGE SCALE GENOMIC DNA]</scope>
    <source>
        <strain evidence="2 3">DSM 45044</strain>
    </source>
</reference>
<dbReference type="InterPro" id="IPR052349">
    <property type="entry name" value="Metallo-hydrolase_Enzymes"/>
</dbReference>
<protein>
    <submittedName>
        <fullName evidence="2">Cytosine deaminase</fullName>
    </submittedName>
</protein>
<dbReference type="SUPFAM" id="SSF51556">
    <property type="entry name" value="Metallo-dependent hydrolases"/>
    <property type="match status" value="1"/>
</dbReference>
<keyword evidence="3" id="KW-1185">Reference proteome</keyword>
<evidence type="ECO:0000313" key="2">
    <source>
        <dbReference type="EMBL" id="TWJ14638.1"/>
    </source>
</evidence>
<dbReference type="AlphaFoldDB" id="A0A562V9W3"/>
<sequence length="399" mass="41076">MTDLLLRAARVWGHPGATDLRIRAGHVAEIGTGLAPAPGDAVEDLPDALLLPGLVDSHAHLDKTLMGGPWVPHESGPGLIGKIRNGQERRSELGIPDPRYIGTLARRMVALGTTHVRSHVDVDPLLGIDAVHAVREAVAGLGGALTAELVAFPQAGLLTAPGTEGLLADALEAGVEIIGGIDPAGLDNDPVRHLDVVFGLAERFGVGVDIHLHDGGSLGAWQFGLIIERTRALGLAGKVTISHAFALHDADAATRVRLIDGLAEAGVSLTSVAPVRVLPLADLRAAGVPMGLGNDGIRDLWSPFGTGDMLERAMFCAKNSGYATDPLIETALDAATSGGARVMGITGYGLSVGAAADVVAVPARTAAEAVVMRPTRTLVVKGGVVVARNGEYLEDHPAV</sequence>
<dbReference type="Proteomes" id="UP000321617">
    <property type="component" value="Unassembled WGS sequence"/>
</dbReference>
<dbReference type="InterPro" id="IPR032466">
    <property type="entry name" value="Metal_Hydrolase"/>
</dbReference>
<proteinExistence type="predicted"/>
<dbReference type="InterPro" id="IPR013108">
    <property type="entry name" value="Amidohydro_3"/>
</dbReference>
<accession>A0A562V9W3</accession>
<evidence type="ECO:0000259" key="1">
    <source>
        <dbReference type="Pfam" id="PF07969"/>
    </source>
</evidence>
<organism evidence="2 3">
    <name type="scientific">Stackebrandtia albiflava</name>
    <dbReference type="NCBI Taxonomy" id="406432"/>
    <lineage>
        <taxon>Bacteria</taxon>
        <taxon>Bacillati</taxon>
        <taxon>Actinomycetota</taxon>
        <taxon>Actinomycetes</taxon>
        <taxon>Glycomycetales</taxon>
        <taxon>Glycomycetaceae</taxon>
        <taxon>Stackebrandtia</taxon>
    </lineage>
</organism>
<dbReference type="PANTHER" id="PTHR32027:SF9">
    <property type="entry name" value="BLL3847 PROTEIN"/>
    <property type="match status" value="1"/>
</dbReference>
<dbReference type="NCBIfam" id="NF004636">
    <property type="entry name" value="PRK05985.1"/>
    <property type="match status" value="1"/>
</dbReference>
<dbReference type="RefSeq" id="WP_147131998.1">
    <property type="nucleotide sequence ID" value="NZ_BAABIJ010000001.1"/>
</dbReference>
<feature type="domain" description="Amidohydrolase 3" evidence="1">
    <location>
        <begin position="100"/>
        <end position="386"/>
    </location>
</feature>
<dbReference type="Gene3D" id="3.20.20.140">
    <property type="entry name" value="Metal-dependent hydrolases"/>
    <property type="match status" value="1"/>
</dbReference>
<dbReference type="OrthoDB" id="3366604at2"/>
<dbReference type="Gene3D" id="2.30.40.10">
    <property type="entry name" value="Urease, subunit C, domain 1"/>
    <property type="match status" value="1"/>
</dbReference>
<evidence type="ECO:0000313" key="3">
    <source>
        <dbReference type="Proteomes" id="UP000321617"/>
    </source>
</evidence>
<dbReference type="CDD" id="cd01293">
    <property type="entry name" value="Bact_CD"/>
    <property type="match status" value="1"/>
</dbReference>
<dbReference type="Pfam" id="PF07969">
    <property type="entry name" value="Amidohydro_3"/>
    <property type="match status" value="1"/>
</dbReference>
<comment type="caution">
    <text evidence="2">The sequence shown here is derived from an EMBL/GenBank/DDBJ whole genome shotgun (WGS) entry which is preliminary data.</text>
</comment>